<proteinExistence type="predicted"/>
<dbReference type="Proteomes" id="UP001390669">
    <property type="component" value="Unassembled WGS sequence"/>
</dbReference>
<sequence>MTMDEQQLRAIHAQACAAVARTDRAISPVDDRFWPIYLRAALIACDVPQAALTDGQRQAIDDAERVLAANWEHETADRLREAFAACAAVPTPIALGVKCATGGWAQSQVDGLLSDADRLGKYPGKAGATLFDCARVMRALLASHPAVQRKSDAERDVLAERARQIAQEGWTPEHDDKYRDHEMSCAAACYAMYTLAYPAGDPPPAWPWAPDWWKPTTHRRNLVKAAALLLAEIDRLDRAGGEA</sequence>
<protein>
    <submittedName>
        <fullName evidence="1">Uncharacterized protein</fullName>
    </submittedName>
</protein>
<gene>
    <name evidence="1" type="ORF">VSR33_20600</name>
</gene>
<evidence type="ECO:0000313" key="2">
    <source>
        <dbReference type="Proteomes" id="UP001390669"/>
    </source>
</evidence>
<organism evidence="1 2">
    <name type="scientific">Paraburkholderia guartelaensis</name>
    <dbReference type="NCBI Taxonomy" id="2546446"/>
    <lineage>
        <taxon>Bacteria</taxon>
        <taxon>Pseudomonadati</taxon>
        <taxon>Pseudomonadota</taxon>
        <taxon>Betaproteobacteria</taxon>
        <taxon>Burkholderiales</taxon>
        <taxon>Burkholderiaceae</taxon>
        <taxon>Paraburkholderia</taxon>
    </lineage>
</organism>
<keyword evidence="2" id="KW-1185">Reference proteome</keyword>
<accession>A0ABU9SET3</accession>
<evidence type="ECO:0000313" key="1">
    <source>
        <dbReference type="EMBL" id="MEM5449881.1"/>
    </source>
</evidence>
<name>A0ABU9SET3_9BURK</name>
<dbReference type="RefSeq" id="WP_406952853.1">
    <property type="nucleotide sequence ID" value="NZ_JAYMRW010000008.1"/>
</dbReference>
<reference evidence="1 2" key="1">
    <citation type="submission" date="2024-01" db="EMBL/GenBank/DDBJ databases">
        <title>The diversity of rhizobia nodulating Mimosa spp. in eleven states of Brazil covering several biomes is determined by host plant, location, and edaphic factors.</title>
        <authorList>
            <person name="Rouws L."/>
            <person name="Barauna A."/>
            <person name="Beukes C."/>
            <person name="De Faria S.M."/>
            <person name="Gross E."/>
            <person name="Dos Reis Junior F.B."/>
            <person name="Simon M."/>
            <person name="Maluk M."/>
            <person name="Odee D.W."/>
            <person name="Kenicer G."/>
            <person name="Young J.P.W."/>
            <person name="Reis V.M."/>
            <person name="Zilli J."/>
            <person name="James E.K."/>
        </authorList>
    </citation>
    <scope>NUCLEOTIDE SEQUENCE [LARGE SCALE GENOMIC DNA]</scope>
    <source>
        <strain evidence="1 2">JPY164</strain>
    </source>
</reference>
<comment type="caution">
    <text evidence="1">The sequence shown here is derived from an EMBL/GenBank/DDBJ whole genome shotgun (WGS) entry which is preliminary data.</text>
</comment>
<dbReference type="EMBL" id="JAYMRW010000008">
    <property type="protein sequence ID" value="MEM5449881.1"/>
    <property type="molecule type" value="Genomic_DNA"/>
</dbReference>